<evidence type="ECO:0000259" key="13">
    <source>
        <dbReference type="Pfam" id="PF07715"/>
    </source>
</evidence>
<evidence type="ECO:0000256" key="9">
    <source>
        <dbReference type="ARBA" id="ARBA00023237"/>
    </source>
</evidence>
<dbReference type="Proteomes" id="UP001597548">
    <property type="component" value="Unassembled WGS sequence"/>
</dbReference>
<comment type="subcellular location">
    <subcellularLocation>
        <location evidence="1 10">Cell outer membrane</location>
        <topology evidence="1 10">Multi-pass membrane protein</topology>
    </subcellularLocation>
</comment>
<dbReference type="EMBL" id="JBHUOS010000015">
    <property type="protein sequence ID" value="MFD2917579.1"/>
    <property type="molecule type" value="Genomic_DNA"/>
</dbReference>
<organism evidence="14 15">
    <name type="scientific">Psychroserpens luteus</name>
    <dbReference type="NCBI Taxonomy" id="1434066"/>
    <lineage>
        <taxon>Bacteria</taxon>
        <taxon>Pseudomonadati</taxon>
        <taxon>Bacteroidota</taxon>
        <taxon>Flavobacteriia</taxon>
        <taxon>Flavobacteriales</taxon>
        <taxon>Flavobacteriaceae</taxon>
        <taxon>Psychroserpens</taxon>
    </lineage>
</organism>
<evidence type="ECO:0000256" key="1">
    <source>
        <dbReference type="ARBA" id="ARBA00004571"/>
    </source>
</evidence>
<dbReference type="SUPFAM" id="SSF56935">
    <property type="entry name" value="Porins"/>
    <property type="match status" value="1"/>
</dbReference>
<keyword evidence="8 14" id="KW-0675">Receptor</keyword>
<accession>A0ABW5ZX18</accession>
<feature type="domain" description="TonB-dependent receptor plug" evidence="13">
    <location>
        <begin position="53"/>
        <end position="159"/>
    </location>
</feature>
<keyword evidence="7 10" id="KW-0472">Membrane</keyword>
<dbReference type="InterPro" id="IPR037066">
    <property type="entry name" value="Plug_dom_sf"/>
</dbReference>
<name>A0ABW5ZX18_9FLAO</name>
<dbReference type="Gene3D" id="2.170.130.10">
    <property type="entry name" value="TonB-dependent receptor, plug domain"/>
    <property type="match status" value="1"/>
</dbReference>
<evidence type="ECO:0000256" key="3">
    <source>
        <dbReference type="ARBA" id="ARBA00022452"/>
    </source>
</evidence>
<keyword evidence="2 10" id="KW-0813">Transport</keyword>
<reference evidence="15" key="1">
    <citation type="journal article" date="2019" name="Int. J. Syst. Evol. Microbiol.">
        <title>The Global Catalogue of Microorganisms (GCM) 10K type strain sequencing project: providing services to taxonomists for standard genome sequencing and annotation.</title>
        <authorList>
            <consortium name="The Broad Institute Genomics Platform"/>
            <consortium name="The Broad Institute Genome Sequencing Center for Infectious Disease"/>
            <person name="Wu L."/>
            <person name="Ma J."/>
        </authorList>
    </citation>
    <scope>NUCLEOTIDE SEQUENCE [LARGE SCALE GENOMIC DNA]</scope>
    <source>
        <strain evidence="15">KCTC 32514</strain>
    </source>
</reference>
<dbReference type="InterPro" id="IPR039426">
    <property type="entry name" value="TonB-dep_rcpt-like"/>
</dbReference>
<protein>
    <submittedName>
        <fullName evidence="14">TonB-dependent receptor plug domain-containing protein</fullName>
    </submittedName>
</protein>
<dbReference type="InterPro" id="IPR012910">
    <property type="entry name" value="Plug_dom"/>
</dbReference>
<comment type="similarity">
    <text evidence="10 11">Belongs to the TonB-dependent receptor family.</text>
</comment>
<evidence type="ECO:0000256" key="10">
    <source>
        <dbReference type="PROSITE-ProRule" id="PRU01360"/>
    </source>
</evidence>
<evidence type="ECO:0000256" key="7">
    <source>
        <dbReference type="ARBA" id="ARBA00023136"/>
    </source>
</evidence>
<sequence>MSLNKNNFCIYFSLFLVSFSYAQKTNEIENDSTKTEQLEEIVITGQYNPQSIKKSVHNVIVINRKQIDQQAANNLADLLNFNLNLNIIPNSQTGKSTISFFGLDAQYFNILIDNVPLVSDNGLGNNIDLTQVNLDDVERIEIVEGAMGVEYGANAVSGVINIITKKSIDNDWKIQTYLQEETVNDDYAWFDKGRHIQSINVSHNINDKWFAKIGFNRNDFAGFFNNRQGQDYYQNDGLRGYEWLPKHQIVTNALVRYSTKNFRLFYKFEYFNEQLNYYDATVRANIDTETQTSNPSATDRIFTTNRFLNNLNIDGNLNSGANYNVSLSYQQQKRDLNQFNYFILTEQRSNETDETYQSSKVLFSKGTIGNLVKNDFYNFQLGYEARYIEGFDTQASGDVTQVDKTSTQNNIALFGSSEMSLSKNFSLRPGIRYEHNSQFDSKLLGSLSARYLIKKGFELRANIGSSYRVPNFEELYYYFVDSNHDVRGNENLNPENGYSAFINLKKRSWFNDISLINNLKFSYIDLSDKIDLAIVNTTPLQYQYINIDSFKLMGFTLDNSFKRNGFTFNLGATYQGIARINENETNGEDGFLYNFQVNTSASYFYKKWNTSFTMLLKYNGEQENYIANGTDDDGNSLFTKATTDAYSWLDASVKKSFFDNTIDLTIGSRNLLDITNVNVSNASSVGDVHTSNNSTLLLGYGRSYYLKLLYNLNF</sequence>
<evidence type="ECO:0000256" key="5">
    <source>
        <dbReference type="ARBA" id="ARBA00022729"/>
    </source>
</evidence>
<keyword evidence="3 10" id="KW-1134">Transmembrane beta strand</keyword>
<keyword evidence="4 10" id="KW-0812">Transmembrane</keyword>
<keyword evidence="15" id="KW-1185">Reference proteome</keyword>
<evidence type="ECO:0000256" key="8">
    <source>
        <dbReference type="ARBA" id="ARBA00023170"/>
    </source>
</evidence>
<evidence type="ECO:0000313" key="15">
    <source>
        <dbReference type="Proteomes" id="UP001597548"/>
    </source>
</evidence>
<keyword evidence="9 10" id="KW-0998">Cell outer membrane</keyword>
<dbReference type="Pfam" id="PF07715">
    <property type="entry name" value="Plug"/>
    <property type="match status" value="1"/>
</dbReference>
<dbReference type="PANTHER" id="PTHR30069">
    <property type="entry name" value="TONB-DEPENDENT OUTER MEMBRANE RECEPTOR"/>
    <property type="match status" value="1"/>
</dbReference>
<dbReference type="Gene3D" id="2.40.170.20">
    <property type="entry name" value="TonB-dependent receptor, beta-barrel domain"/>
    <property type="match status" value="1"/>
</dbReference>
<proteinExistence type="inferred from homology"/>
<evidence type="ECO:0000313" key="14">
    <source>
        <dbReference type="EMBL" id="MFD2917579.1"/>
    </source>
</evidence>
<evidence type="ECO:0000256" key="11">
    <source>
        <dbReference type="RuleBase" id="RU003357"/>
    </source>
</evidence>
<evidence type="ECO:0000259" key="12">
    <source>
        <dbReference type="Pfam" id="PF00593"/>
    </source>
</evidence>
<dbReference type="Pfam" id="PF00593">
    <property type="entry name" value="TonB_dep_Rec_b-barrel"/>
    <property type="match status" value="1"/>
</dbReference>
<dbReference type="InterPro" id="IPR000531">
    <property type="entry name" value="Beta-barrel_TonB"/>
</dbReference>
<dbReference type="PROSITE" id="PS52016">
    <property type="entry name" value="TONB_DEPENDENT_REC_3"/>
    <property type="match status" value="1"/>
</dbReference>
<dbReference type="InterPro" id="IPR036942">
    <property type="entry name" value="Beta-barrel_TonB_sf"/>
</dbReference>
<dbReference type="PANTHER" id="PTHR30069:SF29">
    <property type="entry name" value="HEMOGLOBIN AND HEMOGLOBIN-HAPTOGLOBIN-BINDING PROTEIN 1-RELATED"/>
    <property type="match status" value="1"/>
</dbReference>
<gene>
    <name evidence="14" type="ORF">ACFS29_18145</name>
</gene>
<evidence type="ECO:0000256" key="6">
    <source>
        <dbReference type="ARBA" id="ARBA00023077"/>
    </source>
</evidence>
<evidence type="ECO:0000256" key="4">
    <source>
        <dbReference type="ARBA" id="ARBA00022692"/>
    </source>
</evidence>
<comment type="caution">
    <text evidence="14">The sequence shown here is derived from an EMBL/GenBank/DDBJ whole genome shotgun (WGS) entry which is preliminary data.</text>
</comment>
<keyword evidence="5" id="KW-0732">Signal</keyword>
<evidence type="ECO:0000256" key="2">
    <source>
        <dbReference type="ARBA" id="ARBA00022448"/>
    </source>
</evidence>
<dbReference type="RefSeq" id="WP_194509668.1">
    <property type="nucleotide sequence ID" value="NZ_JADILU010000009.1"/>
</dbReference>
<feature type="domain" description="TonB-dependent receptor-like beta-barrel" evidence="12">
    <location>
        <begin position="266"/>
        <end position="671"/>
    </location>
</feature>
<keyword evidence="6 11" id="KW-0798">TonB box</keyword>